<comment type="subcellular location">
    <subcellularLocation>
        <location evidence="1">Membrane</location>
        <topology evidence="1">Multi-pass membrane protein</topology>
    </subcellularLocation>
</comment>
<keyword evidence="4 8" id="KW-0812">Transmembrane</keyword>
<reference evidence="9" key="1">
    <citation type="submission" date="2022-01" db="EMBL/GenBank/DDBJ databases">
        <authorList>
            <person name="Braso-Vives M."/>
        </authorList>
    </citation>
    <scope>NUCLEOTIDE SEQUENCE</scope>
</reference>
<dbReference type="OrthoDB" id="264057at2759"/>
<feature type="transmembrane region" description="Helical" evidence="8">
    <location>
        <begin position="433"/>
        <end position="453"/>
    </location>
</feature>
<keyword evidence="5 8" id="KW-1133">Transmembrane helix</keyword>
<evidence type="ECO:0000256" key="5">
    <source>
        <dbReference type="ARBA" id="ARBA00022989"/>
    </source>
</evidence>
<evidence type="ECO:0000313" key="9">
    <source>
        <dbReference type="EMBL" id="CAH1254912.1"/>
    </source>
</evidence>
<dbReference type="AlphaFoldDB" id="A0A8J9ZHY9"/>
<evidence type="ECO:0000256" key="3">
    <source>
        <dbReference type="ARBA" id="ARBA00022448"/>
    </source>
</evidence>
<feature type="transmembrane region" description="Helical" evidence="8">
    <location>
        <begin position="244"/>
        <end position="262"/>
    </location>
</feature>
<evidence type="ECO:0000256" key="6">
    <source>
        <dbReference type="ARBA" id="ARBA00023136"/>
    </source>
</evidence>
<evidence type="ECO:0000256" key="4">
    <source>
        <dbReference type="ARBA" id="ARBA00022692"/>
    </source>
</evidence>
<feature type="transmembrane region" description="Helical" evidence="8">
    <location>
        <begin position="401"/>
        <end position="421"/>
    </location>
</feature>
<dbReference type="Pfam" id="PF08627">
    <property type="entry name" value="CRT-like"/>
    <property type="match status" value="1"/>
</dbReference>
<dbReference type="InterPro" id="IPR013936">
    <property type="entry name" value="CRT-like"/>
</dbReference>
<feature type="transmembrane region" description="Helical" evidence="8">
    <location>
        <begin position="376"/>
        <end position="394"/>
    </location>
</feature>
<dbReference type="GO" id="GO:0016020">
    <property type="term" value="C:membrane"/>
    <property type="evidence" value="ECO:0007669"/>
    <property type="project" value="UniProtKB-SubCell"/>
</dbReference>
<proteinExistence type="inferred from homology"/>
<comment type="similarity">
    <text evidence="2">Belongs to the CRT-like transporter family.</text>
</comment>
<dbReference type="PANTHER" id="PTHR31326">
    <property type="entry name" value="PROTEIN CLT2, CHLOROPLASTIC"/>
    <property type="match status" value="1"/>
</dbReference>
<evidence type="ECO:0000256" key="2">
    <source>
        <dbReference type="ARBA" id="ARBA00006690"/>
    </source>
</evidence>
<evidence type="ECO:0000256" key="8">
    <source>
        <dbReference type="SAM" id="Phobius"/>
    </source>
</evidence>
<dbReference type="EMBL" id="OV696687">
    <property type="protein sequence ID" value="CAH1254912.1"/>
    <property type="molecule type" value="Genomic_DNA"/>
</dbReference>
<feature type="transmembrane region" description="Helical" evidence="8">
    <location>
        <begin position="147"/>
        <end position="172"/>
    </location>
</feature>
<evidence type="ECO:0000256" key="1">
    <source>
        <dbReference type="ARBA" id="ARBA00004141"/>
    </source>
</evidence>
<accession>A0A8J9ZHY9</accession>
<feature type="transmembrane region" description="Helical" evidence="8">
    <location>
        <begin position="274"/>
        <end position="294"/>
    </location>
</feature>
<feature type="compositionally biased region" description="Basic and acidic residues" evidence="7">
    <location>
        <begin position="1"/>
        <end position="21"/>
    </location>
</feature>
<sequence length="485" mass="53258">MATTVHKMETEMDNPRSREPGESTVPCPQVTWLCRRPRDYCVTKQPDITTSNVSATTQQTRFGIIGRHTMERTAQTTPQHRRLTLCFGWEVSVAVANIIFAILTVSGQVTQNVSLPLWIDAATPGLPNTTENGTAHNGTSSPHIVPYFVFSFASFSFVVIFGVCLAGAFLLGQITETDLKFPHTLLFLVGLFDALNGVLVVNASSGTRTAPYLQAILGNFTIPITILLRFLVLRKKPTRRKFSCSMLVLVSLFICLLPKMIPALGADKAPGAKGAAGVLWPLCFMIGFVPAAAMNVIEEKVMKMTKGARREQISLIWFLFWESVYQFLCAAALFWTDIIPGFGNSADIHDFGENVAFGFLCFFGGRGCTSEPGSRGTIFILGYAVSYFGGGLLLRHAEGATLLALVTSLVTPLGFLFWTLFEEDPFHFHVNTGNVTWFSLGALVLMVPAIYFYNTGPSERSTEANSTRRTDTEKTPLIASHVQYT</sequence>
<feature type="region of interest" description="Disordered" evidence="7">
    <location>
        <begin position="1"/>
        <end position="25"/>
    </location>
</feature>
<organism evidence="9 10">
    <name type="scientific">Branchiostoma lanceolatum</name>
    <name type="common">Common lancelet</name>
    <name type="synonym">Amphioxus lanceolatum</name>
    <dbReference type="NCBI Taxonomy" id="7740"/>
    <lineage>
        <taxon>Eukaryota</taxon>
        <taxon>Metazoa</taxon>
        <taxon>Chordata</taxon>
        <taxon>Cephalochordata</taxon>
        <taxon>Leptocardii</taxon>
        <taxon>Amphioxiformes</taxon>
        <taxon>Branchiostomatidae</taxon>
        <taxon>Branchiostoma</taxon>
    </lineage>
</organism>
<keyword evidence="3" id="KW-0813">Transport</keyword>
<feature type="transmembrane region" description="Helical" evidence="8">
    <location>
        <begin position="83"/>
        <end position="105"/>
    </location>
</feature>
<dbReference type="PANTHER" id="PTHR31326:SF1">
    <property type="entry name" value="PROTEIN CLT2, CHLOROPLASTIC"/>
    <property type="match status" value="1"/>
</dbReference>
<feature type="transmembrane region" description="Helical" evidence="8">
    <location>
        <begin position="211"/>
        <end position="232"/>
    </location>
</feature>
<name>A0A8J9ZHY9_BRALA</name>
<evidence type="ECO:0000313" key="10">
    <source>
        <dbReference type="Proteomes" id="UP000838412"/>
    </source>
</evidence>
<feature type="transmembrane region" description="Helical" evidence="8">
    <location>
        <begin position="184"/>
        <end position="205"/>
    </location>
</feature>
<evidence type="ECO:0000256" key="7">
    <source>
        <dbReference type="SAM" id="MobiDB-lite"/>
    </source>
</evidence>
<dbReference type="Proteomes" id="UP000838412">
    <property type="component" value="Chromosome 2"/>
</dbReference>
<gene>
    <name evidence="9" type="primary">Hypp1431</name>
    <name evidence="9" type="ORF">BLAG_LOCUS14142</name>
</gene>
<keyword evidence="10" id="KW-1185">Reference proteome</keyword>
<feature type="transmembrane region" description="Helical" evidence="8">
    <location>
        <begin position="315"/>
        <end position="335"/>
    </location>
</feature>
<protein>
    <submittedName>
        <fullName evidence="9">Hypp1431 protein</fullName>
    </submittedName>
</protein>
<keyword evidence="6 8" id="KW-0472">Membrane</keyword>